<protein>
    <submittedName>
        <fullName evidence="2">Hypothetical_protein</fullName>
    </submittedName>
</protein>
<evidence type="ECO:0000313" key="3">
    <source>
        <dbReference type="Proteomes" id="UP001642409"/>
    </source>
</evidence>
<keyword evidence="3" id="KW-1185">Reference proteome</keyword>
<name>A0AA86NWY4_9EUKA</name>
<dbReference type="Proteomes" id="UP001642409">
    <property type="component" value="Unassembled WGS sequence"/>
</dbReference>
<proteinExistence type="predicted"/>
<reference evidence="1" key="1">
    <citation type="submission" date="2023-06" db="EMBL/GenBank/DDBJ databases">
        <authorList>
            <person name="Kurt Z."/>
        </authorList>
    </citation>
    <scope>NUCLEOTIDE SEQUENCE</scope>
</reference>
<dbReference type="EMBL" id="CAXDID020000003">
    <property type="protein sequence ID" value="CAL5972520.1"/>
    <property type="molecule type" value="Genomic_DNA"/>
</dbReference>
<sequence length="100" mass="11957">MFSVSALNLNHSKELFASEQERVEREFFTNQIKLELVYYLLIEFSVQDQFQVKQGFYQLEIVLKTIWSEQTSLQIKKLVHNTLVVINTNIIKWHTHIFPN</sequence>
<evidence type="ECO:0000313" key="1">
    <source>
        <dbReference type="EMBL" id="CAI9927389.1"/>
    </source>
</evidence>
<evidence type="ECO:0000313" key="2">
    <source>
        <dbReference type="EMBL" id="CAL5972520.1"/>
    </source>
</evidence>
<comment type="caution">
    <text evidence="1">The sequence shown here is derived from an EMBL/GenBank/DDBJ whole genome shotgun (WGS) entry which is preliminary data.</text>
</comment>
<accession>A0AA86NWY4</accession>
<organism evidence="1">
    <name type="scientific">Hexamita inflata</name>
    <dbReference type="NCBI Taxonomy" id="28002"/>
    <lineage>
        <taxon>Eukaryota</taxon>
        <taxon>Metamonada</taxon>
        <taxon>Diplomonadida</taxon>
        <taxon>Hexamitidae</taxon>
        <taxon>Hexamitinae</taxon>
        <taxon>Hexamita</taxon>
    </lineage>
</organism>
<dbReference type="EMBL" id="CATOUU010000380">
    <property type="protein sequence ID" value="CAI9927389.1"/>
    <property type="molecule type" value="Genomic_DNA"/>
</dbReference>
<gene>
    <name evidence="1" type="ORF">HINF_LOCUS15034</name>
    <name evidence="2" type="ORF">HINF_LOCUS1946</name>
</gene>
<reference evidence="2 3" key="2">
    <citation type="submission" date="2024-07" db="EMBL/GenBank/DDBJ databases">
        <authorList>
            <person name="Akdeniz Z."/>
        </authorList>
    </citation>
    <scope>NUCLEOTIDE SEQUENCE [LARGE SCALE GENOMIC DNA]</scope>
</reference>
<dbReference type="AlphaFoldDB" id="A0AA86NWY4"/>